<sequence>MSANSASGGIKEDAPASSTDHSLLSQTGEAVQPAPSTRDEGPIDVPMKIRRQKQPQLPSIFLPKSKCTSKFTPAIIHRNKRAFQALNNQATLNAWKFRQSHLSVNDVTSRNLERGSAYQKGLLANVTDATTDMEVIWAPADFLGYGVELQIIVTQF</sequence>
<accession>W9CUZ6</accession>
<dbReference type="Proteomes" id="UP000019487">
    <property type="component" value="Unassembled WGS sequence"/>
</dbReference>
<feature type="region of interest" description="Disordered" evidence="1">
    <location>
        <begin position="1"/>
        <end position="44"/>
    </location>
</feature>
<reference evidence="2 3" key="1">
    <citation type="journal article" date="2014" name="Genome Announc.">
        <title>Draft genome sequence of Sclerotinia borealis, a psychrophilic plant pathogenic fungus.</title>
        <authorList>
            <person name="Mardanov A.V."/>
            <person name="Beletsky A.V."/>
            <person name="Kadnikov V.V."/>
            <person name="Ignatov A.N."/>
            <person name="Ravin N.V."/>
        </authorList>
    </citation>
    <scope>NUCLEOTIDE SEQUENCE [LARGE SCALE GENOMIC DNA]</scope>
    <source>
        <strain evidence="3">F-4157</strain>
    </source>
</reference>
<evidence type="ECO:0000313" key="3">
    <source>
        <dbReference type="Proteomes" id="UP000019487"/>
    </source>
</evidence>
<protein>
    <submittedName>
        <fullName evidence="2">Uncharacterized protein</fullName>
    </submittedName>
</protein>
<name>W9CUZ6_SCLBF</name>
<organism evidence="2 3">
    <name type="scientific">Sclerotinia borealis (strain F-4128)</name>
    <dbReference type="NCBI Taxonomy" id="1432307"/>
    <lineage>
        <taxon>Eukaryota</taxon>
        <taxon>Fungi</taxon>
        <taxon>Dikarya</taxon>
        <taxon>Ascomycota</taxon>
        <taxon>Pezizomycotina</taxon>
        <taxon>Leotiomycetes</taxon>
        <taxon>Helotiales</taxon>
        <taxon>Sclerotiniaceae</taxon>
        <taxon>Sclerotinia</taxon>
    </lineage>
</organism>
<dbReference type="HOGENOM" id="CLU_1687704_0_0_1"/>
<gene>
    <name evidence="2" type="ORF">SBOR_1195</name>
</gene>
<keyword evidence="3" id="KW-1185">Reference proteome</keyword>
<evidence type="ECO:0000256" key="1">
    <source>
        <dbReference type="SAM" id="MobiDB-lite"/>
    </source>
</evidence>
<proteinExistence type="predicted"/>
<comment type="caution">
    <text evidence="2">The sequence shown here is derived from an EMBL/GenBank/DDBJ whole genome shotgun (WGS) entry which is preliminary data.</text>
</comment>
<evidence type="ECO:0000313" key="2">
    <source>
        <dbReference type="EMBL" id="ESZ98414.1"/>
    </source>
</evidence>
<dbReference type="EMBL" id="AYSA01000042">
    <property type="protein sequence ID" value="ESZ98414.1"/>
    <property type="molecule type" value="Genomic_DNA"/>
</dbReference>
<feature type="compositionally biased region" description="Polar residues" evidence="1">
    <location>
        <begin position="16"/>
        <end position="29"/>
    </location>
</feature>
<dbReference type="AlphaFoldDB" id="W9CUZ6"/>